<dbReference type="InterPro" id="IPR014710">
    <property type="entry name" value="RmlC-like_jellyroll"/>
</dbReference>
<dbReference type="SMART" id="SM00342">
    <property type="entry name" value="HTH_ARAC"/>
    <property type="match status" value="1"/>
</dbReference>
<dbReference type="Gene3D" id="1.10.10.60">
    <property type="entry name" value="Homeodomain-like"/>
    <property type="match status" value="1"/>
</dbReference>
<dbReference type="STRING" id="1117707.VQ7734_00644"/>
<dbReference type="InterPro" id="IPR018060">
    <property type="entry name" value="HTH_AraC"/>
</dbReference>
<dbReference type="SUPFAM" id="SSF51215">
    <property type="entry name" value="Regulatory protein AraC"/>
    <property type="match status" value="1"/>
</dbReference>
<dbReference type="Pfam" id="PF12833">
    <property type="entry name" value="HTH_18"/>
    <property type="match status" value="1"/>
</dbReference>
<dbReference type="PANTHER" id="PTHR46796">
    <property type="entry name" value="HTH-TYPE TRANSCRIPTIONAL ACTIVATOR RHAS-RELATED"/>
    <property type="match status" value="1"/>
</dbReference>
<feature type="domain" description="HTH araC/xylS-type" evidence="5">
    <location>
        <begin position="179"/>
        <end position="276"/>
    </location>
</feature>
<dbReference type="GO" id="GO:0003700">
    <property type="term" value="F:DNA-binding transcription factor activity"/>
    <property type="evidence" value="ECO:0007669"/>
    <property type="project" value="InterPro"/>
</dbReference>
<gene>
    <name evidence="6" type="primary">chbR</name>
    <name evidence="6" type="ORF">VQ7734_00644</name>
</gene>
<evidence type="ECO:0000256" key="2">
    <source>
        <dbReference type="ARBA" id="ARBA00023125"/>
    </source>
</evidence>
<dbReference type="InterPro" id="IPR037923">
    <property type="entry name" value="HTH-like"/>
</dbReference>
<evidence type="ECO:0000313" key="6">
    <source>
        <dbReference type="EMBL" id="SHO54925.1"/>
    </source>
</evidence>
<proteinExistence type="predicted"/>
<organism evidence="6 7">
    <name type="scientific">Vibrio quintilis</name>
    <dbReference type="NCBI Taxonomy" id="1117707"/>
    <lineage>
        <taxon>Bacteria</taxon>
        <taxon>Pseudomonadati</taxon>
        <taxon>Pseudomonadota</taxon>
        <taxon>Gammaproteobacteria</taxon>
        <taxon>Vibrionales</taxon>
        <taxon>Vibrionaceae</taxon>
        <taxon>Vibrio</taxon>
    </lineage>
</organism>
<keyword evidence="7" id="KW-1185">Reference proteome</keyword>
<name>A0A1M7YQS2_9VIBR</name>
<dbReference type="EMBL" id="FRFG01000009">
    <property type="protein sequence ID" value="SHO54925.1"/>
    <property type="molecule type" value="Genomic_DNA"/>
</dbReference>
<dbReference type="SUPFAM" id="SSF46689">
    <property type="entry name" value="Homeodomain-like"/>
    <property type="match status" value="1"/>
</dbReference>
<dbReference type="GO" id="GO:0043565">
    <property type="term" value="F:sequence-specific DNA binding"/>
    <property type="evidence" value="ECO:0007669"/>
    <property type="project" value="InterPro"/>
</dbReference>
<accession>A0A1M7YQS2</accession>
<dbReference type="OrthoDB" id="9809338at2"/>
<sequence length="284" mass="31775">MSSANKISQHFYTIDDAVPLELRSTFRSLRPYKAHRHAELSVGAIVGGQTCVSFNDRREILNTGDVVIIPPEVVHACNPVGGMHRSYHMLYIDPDWLCQLNGLSPVHFGPSLTVLKSPGLFRQYLAIVDAISNQSSAMEIPDLVRSFCQSLIALYQSDSSETRVIRHAAEQGSGPESSDRIQQTLMTRLSSPPSLDELAEEFQQRPETVIRRFSRDYGMTPKALINNLRVEEGKKLLRAGYSIADTALTLGFSDQSHFHKAFVQYTAATPNQYRQVMSIFDNKS</sequence>
<dbReference type="PROSITE" id="PS01124">
    <property type="entry name" value="HTH_ARAC_FAMILY_2"/>
    <property type="match status" value="1"/>
</dbReference>
<keyword evidence="2" id="KW-0238">DNA-binding</keyword>
<evidence type="ECO:0000256" key="3">
    <source>
        <dbReference type="ARBA" id="ARBA00023159"/>
    </source>
</evidence>
<dbReference type="Gene3D" id="2.60.120.10">
    <property type="entry name" value="Jelly Rolls"/>
    <property type="match status" value="1"/>
</dbReference>
<dbReference type="InterPro" id="IPR009057">
    <property type="entry name" value="Homeodomain-like_sf"/>
</dbReference>
<evidence type="ECO:0000313" key="7">
    <source>
        <dbReference type="Proteomes" id="UP000184600"/>
    </source>
</evidence>
<dbReference type="AlphaFoldDB" id="A0A1M7YQS2"/>
<dbReference type="InterPro" id="IPR018062">
    <property type="entry name" value="HTH_AraC-typ_CS"/>
</dbReference>
<evidence type="ECO:0000259" key="5">
    <source>
        <dbReference type="PROSITE" id="PS01124"/>
    </source>
</evidence>
<keyword evidence="4" id="KW-0804">Transcription</keyword>
<dbReference type="PROSITE" id="PS00041">
    <property type="entry name" value="HTH_ARAC_FAMILY_1"/>
    <property type="match status" value="1"/>
</dbReference>
<dbReference type="Proteomes" id="UP000184600">
    <property type="component" value="Unassembled WGS sequence"/>
</dbReference>
<evidence type="ECO:0000256" key="1">
    <source>
        <dbReference type="ARBA" id="ARBA00023015"/>
    </source>
</evidence>
<protein>
    <submittedName>
        <fullName evidence="6">HTH-type transcriptional regulator ChbR</fullName>
    </submittedName>
</protein>
<dbReference type="InterPro" id="IPR050204">
    <property type="entry name" value="AraC_XylS_family_regulators"/>
</dbReference>
<evidence type="ECO:0000256" key="4">
    <source>
        <dbReference type="ARBA" id="ARBA00023163"/>
    </source>
</evidence>
<keyword evidence="1" id="KW-0805">Transcription regulation</keyword>
<reference evidence="7" key="1">
    <citation type="submission" date="2016-12" db="EMBL/GenBank/DDBJ databases">
        <authorList>
            <person name="Rodrigo-Torres L."/>
            <person name="Arahal R.D."/>
            <person name="Lucena T."/>
        </authorList>
    </citation>
    <scope>NUCLEOTIDE SEQUENCE [LARGE SCALE GENOMIC DNA]</scope>
</reference>
<dbReference type="PANTHER" id="PTHR46796:SF2">
    <property type="entry name" value="TRANSCRIPTIONAL REGULATORY PROTEIN"/>
    <property type="match status" value="1"/>
</dbReference>
<keyword evidence="3" id="KW-0010">Activator</keyword>
<dbReference type="Pfam" id="PF02311">
    <property type="entry name" value="AraC_binding"/>
    <property type="match status" value="1"/>
</dbReference>
<dbReference type="InterPro" id="IPR003313">
    <property type="entry name" value="AraC-bd"/>
</dbReference>